<dbReference type="SUPFAM" id="SSF48403">
    <property type="entry name" value="Ankyrin repeat"/>
    <property type="match status" value="1"/>
</dbReference>
<sequence length="192" mass="20876">MSHNHSHTEACQCAGKSQFGQSLDELEFQRGLWSSASSGNLSRVSSLISSGRDVNEVDTSGYTALHYAARNGHVDICRLLTSKGASPNARTKADATPLHRAAYRGNVKVIELLIAAGATLDAIDDEGMTPLHKAASERQNDAFEFLSQQGASTELKDKKGRTASEIMNRKFRSYDLGVMSPTRFHCATSLMR</sequence>
<dbReference type="Proteomes" id="UP000241769">
    <property type="component" value="Unassembled WGS sequence"/>
</dbReference>
<proteinExistence type="predicted"/>
<gene>
    <name evidence="4" type="ORF">PROFUN_01586</name>
</gene>
<feature type="repeat" description="ANK" evidence="3">
    <location>
        <begin position="126"/>
        <end position="158"/>
    </location>
</feature>
<keyword evidence="5" id="KW-1185">Reference proteome</keyword>
<feature type="repeat" description="ANK" evidence="3">
    <location>
        <begin position="60"/>
        <end position="92"/>
    </location>
</feature>
<dbReference type="EMBL" id="MDYQ01000021">
    <property type="protein sequence ID" value="PRP87324.1"/>
    <property type="molecule type" value="Genomic_DNA"/>
</dbReference>
<dbReference type="STRING" id="1890364.A0A2P6NTN6"/>
<evidence type="ECO:0000313" key="5">
    <source>
        <dbReference type="Proteomes" id="UP000241769"/>
    </source>
</evidence>
<comment type="caution">
    <text evidence="4">The sequence shown here is derived from an EMBL/GenBank/DDBJ whole genome shotgun (WGS) entry which is preliminary data.</text>
</comment>
<dbReference type="PANTHER" id="PTHR24171:SF9">
    <property type="entry name" value="ANKYRIN REPEAT DOMAIN-CONTAINING PROTEIN 39"/>
    <property type="match status" value="1"/>
</dbReference>
<evidence type="ECO:0000256" key="2">
    <source>
        <dbReference type="ARBA" id="ARBA00023043"/>
    </source>
</evidence>
<protein>
    <submittedName>
        <fullName evidence="4">Ankyrin repeat domain-containing protein 39-like isoform 1</fullName>
    </submittedName>
</protein>
<accession>A0A2P6NTN6</accession>
<feature type="repeat" description="ANK" evidence="3">
    <location>
        <begin position="93"/>
        <end position="125"/>
    </location>
</feature>
<evidence type="ECO:0000256" key="1">
    <source>
        <dbReference type="ARBA" id="ARBA00022737"/>
    </source>
</evidence>
<organism evidence="4 5">
    <name type="scientific">Planoprotostelium fungivorum</name>
    <dbReference type="NCBI Taxonomy" id="1890364"/>
    <lineage>
        <taxon>Eukaryota</taxon>
        <taxon>Amoebozoa</taxon>
        <taxon>Evosea</taxon>
        <taxon>Variosea</taxon>
        <taxon>Cavosteliida</taxon>
        <taxon>Cavosteliaceae</taxon>
        <taxon>Planoprotostelium</taxon>
    </lineage>
</organism>
<evidence type="ECO:0000313" key="4">
    <source>
        <dbReference type="EMBL" id="PRP87324.1"/>
    </source>
</evidence>
<dbReference type="PROSITE" id="PS50088">
    <property type="entry name" value="ANK_REPEAT"/>
    <property type="match status" value="3"/>
</dbReference>
<dbReference type="PROSITE" id="PS50297">
    <property type="entry name" value="ANK_REP_REGION"/>
    <property type="match status" value="3"/>
</dbReference>
<dbReference type="InParanoid" id="A0A2P6NTN6"/>
<name>A0A2P6NTN6_9EUKA</name>
<dbReference type="PANTHER" id="PTHR24171">
    <property type="entry name" value="ANKYRIN REPEAT DOMAIN-CONTAINING PROTEIN 39-RELATED"/>
    <property type="match status" value="1"/>
</dbReference>
<reference evidence="4 5" key="1">
    <citation type="journal article" date="2018" name="Genome Biol. Evol.">
        <title>Multiple Roots of Fruiting Body Formation in Amoebozoa.</title>
        <authorList>
            <person name="Hillmann F."/>
            <person name="Forbes G."/>
            <person name="Novohradska S."/>
            <person name="Ferling I."/>
            <person name="Riege K."/>
            <person name="Groth M."/>
            <person name="Westermann M."/>
            <person name="Marz M."/>
            <person name="Spaller T."/>
            <person name="Winckler T."/>
            <person name="Schaap P."/>
            <person name="Glockner G."/>
        </authorList>
    </citation>
    <scope>NUCLEOTIDE SEQUENCE [LARGE SCALE GENOMIC DNA]</scope>
    <source>
        <strain evidence="4 5">Jena</strain>
    </source>
</reference>
<dbReference type="SMART" id="SM00248">
    <property type="entry name" value="ANK"/>
    <property type="match status" value="4"/>
</dbReference>
<dbReference type="AlphaFoldDB" id="A0A2P6NTN6"/>
<dbReference type="InterPro" id="IPR036770">
    <property type="entry name" value="Ankyrin_rpt-contain_sf"/>
</dbReference>
<dbReference type="OrthoDB" id="70519at2759"/>
<dbReference type="Pfam" id="PF12796">
    <property type="entry name" value="Ank_2"/>
    <property type="match status" value="2"/>
</dbReference>
<evidence type="ECO:0000256" key="3">
    <source>
        <dbReference type="PROSITE-ProRule" id="PRU00023"/>
    </source>
</evidence>
<keyword evidence="2 3" id="KW-0040">ANK repeat</keyword>
<dbReference type="PRINTS" id="PR01415">
    <property type="entry name" value="ANKYRIN"/>
</dbReference>
<dbReference type="Gene3D" id="1.25.40.20">
    <property type="entry name" value="Ankyrin repeat-containing domain"/>
    <property type="match status" value="1"/>
</dbReference>
<keyword evidence="1" id="KW-0677">Repeat</keyword>
<dbReference type="InterPro" id="IPR002110">
    <property type="entry name" value="Ankyrin_rpt"/>
</dbReference>